<dbReference type="PROSITE" id="PS00108">
    <property type="entry name" value="PROTEIN_KINASE_ST"/>
    <property type="match status" value="1"/>
</dbReference>
<accession>A0ABP4M7Z8</accession>
<feature type="region of interest" description="Disordered" evidence="6">
    <location>
        <begin position="375"/>
        <end position="431"/>
    </location>
</feature>
<evidence type="ECO:0000313" key="10">
    <source>
        <dbReference type="Proteomes" id="UP001501470"/>
    </source>
</evidence>
<evidence type="ECO:0000256" key="1">
    <source>
        <dbReference type="ARBA" id="ARBA00022679"/>
    </source>
</evidence>
<name>A0ABP4M7Z8_9ACTN</name>
<organism evidence="9 10">
    <name type="scientific">Dactylosporangium maewongense</name>
    <dbReference type="NCBI Taxonomy" id="634393"/>
    <lineage>
        <taxon>Bacteria</taxon>
        <taxon>Bacillati</taxon>
        <taxon>Actinomycetota</taxon>
        <taxon>Actinomycetes</taxon>
        <taxon>Micromonosporales</taxon>
        <taxon>Micromonosporaceae</taxon>
        <taxon>Dactylosporangium</taxon>
    </lineage>
</organism>
<protein>
    <recommendedName>
        <fullName evidence="8">Protein kinase domain-containing protein</fullName>
    </recommendedName>
</protein>
<keyword evidence="1" id="KW-0808">Transferase</keyword>
<evidence type="ECO:0000313" key="9">
    <source>
        <dbReference type="EMBL" id="GAA1539408.1"/>
    </source>
</evidence>
<dbReference type="SUPFAM" id="SSF49785">
    <property type="entry name" value="Galactose-binding domain-like"/>
    <property type="match status" value="1"/>
</dbReference>
<dbReference type="InterPro" id="IPR008979">
    <property type="entry name" value="Galactose-bd-like_sf"/>
</dbReference>
<evidence type="ECO:0000256" key="5">
    <source>
        <dbReference type="ARBA" id="ARBA00023170"/>
    </source>
</evidence>
<feature type="domain" description="Protein kinase" evidence="8">
    <location>
        <begin position="18"/>
        <end position="293"/>
    </location>
</feature>
<evidence type="ECO:0000256" key="7">
    <source>
        <dbReference type="SAM" id="Phobius"/>
    </source>
</evidence>
<dbReference type="Pfam" id="PF00069">
    <property type="entry name" value="Pkinase"/>
    <property type="match status" value="1"/>
</dbReference>
<keyword evidence="7" id="KW-0812">Transmembrane</keyword>
<evidence type="ECO:0000256" key="2">
    <source>
        <dbReference type="ARBA" id="ARBA00022741"/>
    </source>
</evidence>
<proteinExistence type="predicted"/>
<dbReference type="PANTHER" id="PTHR43289:SF33">
    <property type="entry name" value="SERINE_THREONINE KINASE 31"/>
    <property type="match status" value="1"/>
</dbReference>
<keyword evidence="5" id="KW-0675">Receptor</keyword>
<keyword evidence="4" id="KW-0067">ATP-binding</keyword>
<dbReference type="InterPro" id="IPR013222">
    <property type="entry name" value="Glyco_hyd_98_carb-bd"/>
</dbReference>
<reference evidence="10" key="1">
    <citation type="journal article" date="2019" name="Int. J. Syst. Evol. Microbiol.">
        <title>The Global Catalogue of Microorganisms (GCM) 10K type strain sequencing project: providing services to taxonomists for standard genome sequencing and annotation.</title>
        <authorList>
            <consortium name="The Broad Institute Genomics Platform"/>
            <consortium name="The Broad Institute Genome Sequencing Center for Infectious Disease"/>
            <person name="Wu L."/>
            <person name="Ma J."/>
        </authorList>
    </citation>
    <scope>NUCLEOTIDE SEQUENCE [LARGE SCALE GENOMIC DNA]</scope>
    <source>
        <strain evidence="10">JCM 15933</strain>
    </source>
</reference>
<keyword evidence="7" id="KW-1133">Transmembrane helix</keyword>
<comment type="caution">
    <text evidence="9">The sequence shown here is derived from an EMBL/GenBank/DDBJ whole genome shotgun (WGS) entry which is preliminary data.</text>
</comment>
<dbReference type="Gene3D" id="2.60.120.1060">
    <property type="entry name" value="NPCBM/NEW2 domain"/>
    <property type="match status" value="1"/>
</dbReference>
<gene>
    <name evidence="9" type="ORF">GCM10009827_068350</name>
</gene>
<dbReference type="RefSeq" id="WP_344506495.1">
    <property type="nucleotide sequence ID" value="NZ_BAAAQD010000015.1"/>
</dbReference>
<dbReference type="SUPFAM" id="SSF56112">
    <property type="entry name" value="Protein kinase-like (PK-like)"/>
    <property type="match status" value="1"/>
</dbReference>
<sequence>MTDDDRFWVGPQSAPETYQLISCLGGGAEGEVWTAILPLSAEGRRNVAVKILPAGVPGQNYSQDSEEDWVRHGHLLRSISHPGLVRVLEVFTGPPRHRAGTAPAGAMRYVVMDHIEGVTMREWLDEHPDASVSARLRTLTTVASALDEMHSGAQTAVPVAHGDVKPSNIVIRPDGSTVLVDLGLTRLTDGGGRVGRSRPYAAPELFGPDGRTSPAADRFAFAATVVHTILGEPPPVGPHGGPDLAAVDQRLRTNPISARRPALVNQLMQALAAPPTHRPPNLRVWLGSLTDTLSQVTESGGGLGMLPPTFAAADQTATGTFMPPPMAGVSPLRAPVPAPTGGGGRRRTVVIAVAAAAVVLALAGGAVAYGMSGGDDPSDNSAKGTATATTAGAANPAPTTAAAPPSPTGTKAALTDEASSPASASADPSVSPSFNEGAAFGLRLSGNAAYEAGFIAGHTDMYYTATDIDINGKKSVSGWSSGFSCCNNGTTRVVEATIDINLSRKYTTLTGIVGIEDHSKPNVPIRVQVFADNTSVFDKQVTLGHPEDLKVTVTGCLRLRVVFTGQMYQAQAVVGDPKVFES</sequence>
<dbReference type="Proteomes" id="UP001501470">
    <property type="component" value="Unassembled WGS sequence"/>
</dbReference>
<keyword evidence="10" id="KW-1185">Reference proteome</keyword>
<feature type="transmembrane region" description="Helical" evidence="7">
    <location>
        <begin position="349"/>
        <end position="371"/>
    </location>
</feature>
<keyword evidence="3" id="KW-0418">Kinase</keyword>
<evidence type="ECO:0000256" key="3">
    <source>
        <dbReference type="ARBA" id="ARBA00022777"/>
    </source>
</evidence>
<dbReference type="Pfam" id="PF08305">
    <property type="entry name" value="NPCBM"/>
    <property type="match status" value="1"/>
</dbReference>
<dbReference type="InterPro" id="IPR008271">
    <property type="entry name" value="Ser/Thr_kinase_AS"/>
</dbReference>
<dbReference type="InterPro" id="IPR038637">
    <property type="entry name" value="NPCBM_sf"/>
</dbReference>
<dbReference type="Gene3D" id="1.10.510.10">
    <property type="entry name" value="Transferase(Phosphotransferase) domain 1"/>
    <property type="match status" value="1"/>
</dbReference>
<dbReference type="SMART" id="SM00220">
    <property type="entry name" value="S_TKc"/>
    <property type="match status" value="1"/>
</dbReference>
<keyword evidence="7" id="KW-0472">Membrane</keyword>
<dbReference type="InterPro" id="IPR011009">
    <property type="entry name" value="Kinase-like_dom_sf"/>
</dbReference>
<dbReference type="InterPro" id="IPR000719">
    <property type="entry name" value="Prot_kinase_dom"/>
</dbReference>
<evidence type="ECO:0000259" key="8">
    <source>
        <dbReference type="PROSITE" id="PS50011"/>
    </source>
</evidence>
<evidence type="ECO:0000256" key="4">
    <source>
        <dbReference type="ARBA" id="ARBA00022840"/>
    </source>
</evidence>
<dbReference type="EMBL" id="BAAAQD010000015">
    <property type="protein sequence ID" value="GAA1539408.1"/>
    <property type="molecule type" value="Genomic_DNA"/>
</dbReference>
<dbReference type="PROSITE" id="PS50011">
    <property type="entry name" value="PROTEIN_KINASE_DOM"/>
    <property type="match status" value="1"/>
</dbReference>
<keyword evidence="2" id="KW-0547">Nucleotide-binding</keyword>
<dbReference type="PANTHER" id="PTHR43289">
    <property type="entry name" value="MITOGEN-ACTIVATED PROTEIN KINASE KINASE KINASE 20-RELATED"/>
    <property type="match status" value="1"/>
</dbReference>
<evidence type="ECO:0000256" key="6">
    <source>
        <dbReference type="SAM" id="MobiDB-lite"/>
    </source>
</evidence>
<feature type="compositionally biased region" description="Low complexity" evidence="6">
    <location>
        <begin position="380"/>
        <end position="431"/>
    </location>
</feature>